<evidence type="ECO:0000313" key="3">
    <source>
        <dbReference type="Proteomes" id="UP000827549"/>
    </source>
</evidence>
<keyword evidence="3" id="KW-1185">Reference proteome</keyword>
<reference evidence="2" key="1">
    <citation type="submission" date="2023-10" db="EMBL/GenBank/DDBJ databases">
        <authorList>
            <person name="Noh H."/>
        </authorList>
    </citation>
    <scope>NUCLEOTIDE SEQUENCE</scope>
    <source>
        <strain evidence="2">DUCC4014</strain>
    </source>
</reference>
<dbReference type="RefSeq" id="XP_062622463.1">
    <property type="nucleotide sequence ID" value="XM_062766479.1"/>
</dbReference>
<evidence type="ECO:0000313" key="2">
    <source>
        <dbReference type="EMBL" id="WOO76431.1"/>
    </source>
</evidence>
<dbReference type="Proteomes" id="UP000827549">
    <property type="component" value="Chromosome 1"/>
</dbReference>
<sequence>MDHWNWPPCVRILANTPDPLFLFVTREERAAVETSRLQSLHFERRDRLRDQRTGETQRPVCPFVRFFEKVQLQVITDETPDWLWQAWFDPPDSDDDDDGDDATADEGDSDADTLVEEPECAHDYDFLLSLNGRLWPGYCSYRNYLERRFGPQGAGGPP</sequence>
<protein>
    <submittedName>
        <fullName evidence="2">Uncharacterized protein</fullName>
    </submittedName>
</protein>
<dbReference type="AlphaFoldDB" id="A0AAF0Y2H8"/>
<feature type="region of interest" description="Disordered" evidence="1">
    <location>
        <begin position="86"/>
        <end position="115"/>
    </location>
</feature>
<organism evidence="2 3">
    <name type="scientific">Vanrija pseudolonga</name>
    <dbReference type="NCBI Taxonomy" id="143232"/>
    <lineage>
        <taxon>Eukaryota</taxon>
        <taxon>Fungi</taxon>
        <taxon>Dikarya</taxon>
        <taxon>Basidiomycota</taxon>
        <taxon>Agaricomycotina</taxon>
        <taxon>Tremellomycetes</taxon>
        <taxon>Trichosporonales</taxon>
        <taxon>Trichosporonaceae</taxon>
        <taxon>Vanrija</taxon>
    </lineage>
</organism>
<dbReference type="GeneID" id="87803314"/>
<feature type="compositionally biased region" description="Acidic residues" evidence="1">
    <location>
        <begin position="91"/>
        <end position="115"/>
    </location>
</feature>
<accession>A0AAF0Y2H8</accession>
<evidence type="ECO:0000256" key="1">
    <source>
        <dbReference type="SAM" id="MobiDB-lite"/>
    </source>
</evidence>
<name>A0AAF0Y2H8_9TREE</name>
<dbReference type="EMBL" id="CP086714">
    <property type="protein sequence ID" value="WOO76431.1"/>
    <property type="molecule type" value="Genomic_DNA"/>
</dbReference>
<proteinExistence type="predicted"/>
<gene>
    <name evidence="2" type="ORF">LOC62_01G000052</name>
</gene>